<comment type="caution">
    <text evidence="2">The sequence shown here is derived from an EMBL/GenBank/DDBJ whole genome shotgun (WGS) entry which is preliminary data.</text>
</comment>
<dbReference type="AlphaFoldDB" id="A0A2V2XL84"/>
<keyword evidence="1" id="KW-0472">Membrane</keyword>
<gene>
    <name evidence="2" type="ORF">C3747_9g393</name>
</gene>
<sequence length="57" mass="6412">MMFPGAQGPKALPDGESHKQFWSNFHRFLAVSAVTISFSLFVRHCERRTSTLLFAGV</sequence>
<keyword evidence="1" id="KW-1133">Transmembrane helix</keyword>
<protein>
    <submittedName>
        <fullName evidence="2">Uncharacterized protein</fullName>
    </submittedName>
</protein>
<evidence type="ECO:0000313" key="2">
    <source>
        <dbReference type="EMBL" id="PWV19564.1"/>
    </source>
</evidence>
<name>A0A2V2XL84_TRYCR</name>
<dbReference type="VEuPathDB" id="TriTrypDB:C3747_9g393"/>
<reference evidence="2 3" key="1">
    <citation type="journal article" date="2018" name="Microb. Genom.">
        <title>Expanding an expanded genome: long-read sequencing of Trypanosoma cruzi.</title>
        <authorList>
            <person name="Berna L."/>
            <person name="Rodriguez M."/>
            <person name="Chiribao M.L."/>
            <person name="Parodi-Talice A."/>
            <person name="Pita S."/>
            <person name="Rijo G."/>
            <person name="Alvarez-Valin F."/>
            <person name="Robello C."/>
        </authorList>
    </citation>
    <scope>NUCLEOTIDE SEQUENCE [LARGE SCALE GENOMIC DNA]</scope>
    <source>
        <strain evidence="2 3">TCC</strain>
    </source>
</reference>
<feature type="transmembrane region" description="Helical" evidence="1">
    <location>
        <begin position="25"/>
        <end position="42"/>
    </location>
</feature>
<evidence type="ECO:0000256" key="1">
    <source>
        <dbReference type="SAM" id="Phobius"/>
    </source>
</evidence>
<accession>A0A2V2XL84</accession>
<proteinExistence type="predicted"/>
<organism evidence="2 3">
    <name type="scientific">Trypanosoma cruzi</name>
    <dbReference type="NCBI Taxonomy" id="5693"/>
    <lineage>
        <taxon>Eukaryota</taxon>
        <taxon>Discoba</taxon>
        <taxon>Euglenozoa</taxon>
        <taxon>Kinetoplastea</taxon>
        <taxon>Metakinetoplastina</taxon>
        <taxon>Trypanosomatida</taxon>
        <taxon>Trypanosomatidae</taxon>
        <taxon>Trypanosoma</taxon>
        <taxon>Schizotrypanum</taxon>
    </lineage>
</organism>
<dbReference type="Proteomes" id="UP000246078">
    <property type="component" value="Unassembled WGS sequence"/>
</dbReference>
<keyword evidence="1" id="KW-0812">Transmembrane</keyword>
<evidence type="ECO:0000313" key="3">
    <source>
        <dbReference type="Proteomes" id="UP000246078"/>
    </source>
</evidence>
<dbReference type="EMBL" id="PRFC01000009">
    <property type="protein sequence ID" value="PWV19564.1"/>
    <property type="molecule type" value="Genomic_DNA"/>
</dbReference>